<sequence length="143" mass="14463">MRQVVICAGALLLAGCEGMPELPAAMALPAAAASAPAAPATPESLLVEVDGRFFSALAAPRPFGGYEVQLATPDRETAIRAYLSFCRGGAPYVPAEWEGERVERNATGVFVITGPCARPAPPPVPVALPPPAGATAGADGLTP</sequence>
<protein>
    <recommendedName>
        <fullName evidence="4">Lipoprotein</fullName>
    </recommendedName>
</protein>
<dbReference type="AlphaFoldDB" id="Q2CA08"/>
<feature type="compositionally biased region" description="Pro residues" evidence="1">
    <location>
        <begin position="122"/>
        <end position="132"/>
    </location>
</feature>
<evidence type="ECO:0008006" key="4">
    <source>
        <dbReference type="Google" id="ProtNLM"/>
    </source>
</evidence>
<reference evidence="2 3" key="1">
    <citation type="journal article" date="2010" name="J. Bacteriol.">
        <title>Genome sequences of Oceanicola granulosus HTCC2516(T) and Oceanicola batsensis HTCC2597(TDelta).</title>
        <authorList>
            <person name="Thrash J.C."/>
            <person name="Cho J.C."/>
            <person name="Vergin K.L."/>
            <person name="Giovannoni S.J."/>
        </authorList>
    </citation>
    <scope>NUCLEOTIDE SEQUENCE [LARGE SCALE GENOMIC DNA]</scope>
    <source>
        <strain evidence="3">ATCC BAA-861 / DSM 15982 / KCTC 12143 / HTCC2516</strain>
    </source>
</reference>
<dbReference type="STRING" id="314256.OG2516_02918"/>
<proteinExistence type="predicted"/>
<dbReference type="EMBL" id="AAOT01000064">
    <property type="protein sequence ID" value="EAR49502.1"/>
    <property type="molecule type" value="Genomic_DNA"/>
</dbReference>
<evidence type="ECO:0000313" key="3">
    <source>
        <dbReference type="Proteomes" id="UP000003635"/>
    </source>
</evidence>
<feature type="region of interest" description="Disordered" evidence="1">
    <location>
        <begin position="122"/>
        <end position="143"/>
    </location>
</feature>
<evidence type="ECO:0000313" key="2">
    <source>
        <dbReference type="EMBL" id="EAR49502.1"/>
    </source>
</evidence>
<keyword evidence="3" id="KW-1185">Reference proteome</keyword>
<gene>
    <name evidence="2" type="ORF">OG2516_02918</name>
</gene>
<organism evidence="2 3">
    <name type="scientific">Oceanicola granulosus (strain ATCC BAA-861 / DSM 15982 / KCTC 12143 / HTCC2516)</name>
    <dbReference type="NCBI Taxonomy" id="314256"/>
    <lineage>
        <taxon>Bacteria</taxon>
        <taxon>Pseudomonadati</taxon>
        <taxon>Pseudomonadota</taxon>
        <taxon>Alphaproteobacteria</taxon>
        <taxon>Rhodobacterales</taxon>
        <taxon>Roseobacteraceae</taxon>
        <taxon>Oceanicola</taxon>
    </lineage>
</organism>
<dbReference type="PROSITE" id="PS51257">
    <property type="entry name" value="PROKAR_LIPOPROTEIN"/>
    <property type="match status" value="1"/>
</dbReference>
<evidence type="ECO:0000256" key="1">
    <source>
        <dbReference type="SAM" id="MobiDB-lite"/>
    </source>
</evidence>
<name>Q2CA08_OCEGH</name>
<dbReference type="HOGENOM" id="CLU_1804224_0_0_5"/>
<dbReference type="Proteomes" id="UP000003635">
    <property type="component" value="Unassembled WGS sequence"/>
</dbReference>
<dbReference type="OrthoDB" id="10005670at2"/>
<accession>Q2CA08</accession>
<dbReference type="RefSeq" id="WP_007254113.1">
    <property type="nucleotide sequence ID" value="NZ_CH724107.1"/>
</dbReference>
<comment type="caution">
    <text evidence="2">The sequence shown here is derived from an EMBL/GenBank/DDBJ whole genome shotgun (WGS) entry which is preliminary data.</text>
</comment>
<feature type="compositionally biased region" description="Low complexity" evidence="1">
    <location>
        <begin position="133"/>
        <end position="143"/>
    </location>
</feature>